<dbReference type="Gene3D" id="3.30.920.20">
    <property type="entry name" value="Gas2-like domain"/>
    <property type="match status" value="1"/>
</dbReference>
<feature type="compositionally biased region" description="Low complexity" evidence="4">
    <location>
        <begin position="1469"/>
        <end position="1479"/>
    </location>
</feature>
<reference evidence="7 8" key="1">
    <citation type="journal article" date="2019" name="Gigascience">
        <title>Whole-genome sequence of the oriental lung fluke Paragonimus westermani.</title>
        <authorList>
            <person name="Oey H."/>
            <person name="Zakrzewski M."/>
            <person name="Narain K."/>
            <person name="Devi K.R."/>
            <person name="Agatsuma T."/>
            <person name="Nawaratna S."/>
            <person name="Gobert G.N."/>
            <person name="Jones M.K."/>
            <person name="Ragan M.A."/>
            <person name="McManus D.P."/>
            <person name="Krause L."/>
        </authorList>
    </citation>
    <scope>NUCLEOTIDE SEQUENCE [LARGE SCALE GENOMIC DNA]</scope>
    <source>
        <strain evidence="7 8">IND2009</strain>
    </source>
</reference>
<feature type="region of interest" description="Disordered" evidence="4">
    <location>
        <begin position="1314"/>
        <end position="1335"/>
    </location>
</feature>
<evidence type="ECO:0000256" key="2">
    <source>
        <dbReference type="ARBA" id="ARBA00022490"/>
    </source>
</evidence>
<evidence type="ECO:0000256" key="1">
    <source>
        <dbReference type="ARBA" id="ARBA00004245"/>
    </source>
</evidence>
<feature type="compositionally biased region" description="Polar residues" evidence="4">
    <location>
        <begin position="1710"/>
        <end position="1725"/>
    </location>
</feature>
<comment type="subcellular location">
    <subcellularLocation>
        <location evidence="1">Cytoplasm</location>
        <location evidence="1">Cytoskeleton</location>
    </subcellularLocation>
</comment>
<dbReference type="GO" id="GO:0005509">
    <property type="term" value="F:calcium ion binding"/>
    <property type="evidence" value="ECO:0007669"/>
    <property type="project" value="InterPro"/>
</dbReference>
<name>A0A5J4NRX4_9TREM</name>
<feature type="domain" description="GAR" evidence="6">
    <location>
        <begin position="1585"/>
        <end position="1681"/>
    </location>
</feature>
<dbReference type="Pfam" id="PF02187">
    <property type="entry name" value="GAS2"/>
    <property type="match status" value="1"/>
</dbReference>
<dbReference type="EMBL" id="QNGE01001291">
    <property type="protein sequence ID" value="KAA3677920.1"/>
    <property type="molecule type" value="Genomic_DNA"/>
</dbReference>
<feature type="region of interest" description="Disordered" evidence="4">
    <location>
        <begin position="1706"/>
        <end position="1767"/>
    </location>
</feature>
<feature type="domain" description="EF-hand" evidence="5">
    <location>
        <begin position="1554"/>
        <end position="1589"/>
    </location>
</feature>
<protein>
    <recommendedName>
        <fullName evidence="9">GAR domain-containing protein</fullName>
    </recommendedName>
</protein>
<keyword evidence="2" id="KW-0963">Cytoplasm</keyword>
<dbReference type="Proteomes" id="UP000324629">
    <property type="component" value="Unassembled WGS sequence"/>
</dbReference>
<dbReference type="SMART" id="SM00243">
    <property type="entry name" value="GAS2"/>
    <property type="match status" value="1"/>
</dbReference>
<proteinExistence type="predicted"/>
<dbReference type="GO" id="GO:0008017">
    <property type="term" value="F:microtubule binding"/>
    <property type="evidence" value="ECO:0007669"/>
    <property type="project" value="InterPro"/>
</dbReference>
<comment type="caution">
    <text evidence="7">The sequence shown here is derived from an EMBL/GenBank/DDBJ whole genome shotgun (WGS) entry which is preliminary data.</text>
</comment>
<accession>A0A5J4NRX4</accession>
<organism evidence="7 8">
    <name type="scientific">Paragonimus westermani</name>
    <dbReference type="NCBI Taxonomy" id="34504"/>
    <lineage>
        <taxon>Eukaryota</taxon>
        <taxon>Metazoa</taxon>
        <taxon>Spiralia</taxon>
        <taxon>Lophotrochozoa</taxon>
        <taxon>Platyhelminthes</taxon>
        <taxon>Trematoda</taxon>
        <taxon>Digenea</taxon>
        <taxon>Plagiorchiida</taxon>
        <taxon>Troglotremata</taxon>
        <taxon>Troglotrematidae</taxon>
        <taxon>Paragonimus</taxon>
    </lineage>
</organism>
<feature type="region of interest" description="Disordered" evidence="4">
    <location>
        <begin position="1469"/>
        <end position="1507"/>
    </location>
</feature>
<dbReference type="InterPro" id="IPR003108">
    <property type="entry name" value="GAR_dom"/>
</dbReference>
<keyword evidence="3" id="KW-0206">Cytoskeleton</keyword>
<feature type="compositionally biased region" description="Polar residues" evidence="4">
    <location>
        <begin position="1756"/>
        <end position="1767"/>
    </location>
</feature>
<keyword evidence="8" id="KW-1185">Reference proteome</keyword>
<evidence type="ECO:0000259" key="6">
    <source>
        <dbReference type="PROSITE" id="PS51460"/>
    </source>
</evidence>
<dbReference type="GO" id="GO:0005856">
    <property type="term" value="C:cytoskeleton"/>
    <property type="evidence" value="ECO:0007669"/>
    <property type="project" value="UniProtKB-SubCell"/>
</dbReference>
<evidence type="ECO:0000313" key="8">
    <source>
        <dbReference type="Proteomes" id="UP000324629"/>
    </source>
</evidence>
<dbReference type="InterPro" id="IPR002048">
    <property type="entry name" value="EF_hand_dom"/>
</dbReference>
<evidence type="ECO:0008006" key="9">
    <source>
        <dbReference type="Google" id="ProtNLM"/>
    </source>
</evidence>
<dbReference type="PROSITE" id="PS51460">
    <property type="entry name" value="GAR"/>
    <property type="match status" value="1"/>
</dbReference>
<gene>
    <name evidence="7" type="ORF">DEA37_0001275</name>
</gene>
<evidence type="ECO:0000256" key="3">
    <source>
        <dbReference type="ARBA" id="ARBA00023212"/>
    </source>
</evidence>
<sequence>MMTTEIRVKVELYNSSHKFCNAQSESHESIVVTGLPETHTSPLYYVTEGTTGDRAGPLVDMNLQLRKAESKLNRIRHRFQQLIWALIVTPVKGGTEEPRAQIFTDCAFCLRSTLSGIKGLLRGLNNLIHTMPAENSFEHTNQTQPCLSDHAASSRGHDGSQPLAYNCYRRDIIISDASLLAEELRESESLMLSAYELSERMAARILRLEPWIAAHLEKLEQLGNNDRNTVEALSAALVTMSAIKIELRSKLDTVKSVVFESTLLENMLHDLRKTTELDDAVQSSKPTECAYKVPFCESQASPSNRAGLLSRIAVNSTRLKEMYSHLLEKSVKLTEEICFALINHGQVSGVLEACQSTLAECDADLSVVHHVNEHQICENMAMDEDQLASFSALDGIMRLELNQMELDMLNVLVERMEETCLSMPETAEPDAVQQKIPVDVGALKNLHQTVMKNTKTKLIKQKAELAQIHQLDAVLSNQAVWLDRNGADLARLVAPRGLSTSTAQELMAQFKDAYAKLEDEGRTRFVKLIQLSCESDNLDRRDTQTTSSQICSSDDAMLAIVQFLAEHVPKPRSSSTGSEQQCASGYPYGLRRLIRSQARYKLLVAQAQASWNSHFKFVGLHETQMSRLHLMLDGVHVSLAKLYRPSKLVQRCTEQVDEIESILAVLYSHEDEVEQLRASLPHLKHLTHLSETSQLVATIRGMKHEFVCLISRAMERKKILQQALKEDQTFETAYVKLMRSLKDPYFDGSDQACDTSCHGFLTRESDNFRSVLRLGSYLRDRCTQTDPERAILDQMLSELREAWRLCARSFVDRALTLEKALLDQNNHSEAYKKLDDWLGSAESILGISTPRSKPCGVRVSRAFVIQASHDLGQGQFTLAYLPVNADLDSVGLYPEDCQALLSAYGDEAFVHSIHEELQVLEEALQVRLSLWGLDDVSSSTANRPVTLPSSIHDRLLRFRTACDLRGQILENALNVATRLRLTHCTLTKWLSEASNHFQSGTLLTSPSSSPLDSGTSCELQQPVSLIGHTPPLFSLANTHDPEALQKYVDLYEYLHVRHSQLTRDAWLSYNSLVEQLLIKRPSFSNKRTELNVVYGQCHEKARPAIQHQHRSVLTQWHQMEQQIHLLGLQIKQDVRVPSCLWDMKSLERDIDLWLRQLETELLKDQALRVKLAETGPGQMEPMGWTQSVNDQVVLDKAALVQVLRDPYIKWHTNGQLSVGWCLTQCEARVTNALEMKDEICKKTSELMTILSAYRKAHNLLPELNTKRVRTSVLASPGHSLPTAARVEDSHDYLDELDGEAGTLSVISQGSIEFDSGRISPEPSSPQSQCTEPKDVGMKDLTFPLCMSELRTQRVHSVDCSYEQLVHAVVHRVDELQQLYEALKEGLHFVCDIFGTPYNTHDYFHTPIVQRAQLNEFNFDKWRKHYLKWQSKRRFRLLDLFRSRGAMHPLIDLSISSTLSTSSLLSADADSNADSPCSSDRPISTATADLPSGARLPPSPRKSVGFGSGQARFKSHTSLEHLGFEDKSQTTRLSELTCAQFVQAILRTQPDFKGSSPVELRAAFYAMDKQQKGSITYDQLVDCLKPQRQPQAVPVGELIASAINAEVKKCRCQSKFVPVKVDENKYRLCTAFLNAGSFRTHIPFQFGSTVHLVRFLNSITMVRVGGGWRNLTEFLATRDPCRVSQKVINTGSSTPVKGQSDLPRVARLSRSDPNSNLGSLKLVTSNSRRDIGQTPRTASTPCPQKLPPRAKPRHNRLLSSSTCPTGPP</sequence>
<dbReference type="PROSITE" id="PS50222">
    <property type="entry name" value="EF_HAND_2"/>
    <property type="match status" value="1"/>
</dbReference>
<evidence type="ECO:0000313" key="7">
    <source>
        <dbReference type="EMBL" id="KAA3677920.1"/>
    </source>
</evidence>
<evidence type="ECO:0000256" key="4">
    <source>
        <dbReference type="SAM" id="MobiDB-lite"/>
    </source>
</evidence>
<dbReference type="SUPFAM" id="SSF143575">
    <property type="entry name" value="GAS2 domain-like"/>
    <property type="match status" value="1"/>
</dbReference>
<evidence type="ECO:0000259" key="5">
    <source>
        <dbReference type="PROSITE" id="PS50222"/>
    </source>
</evidence>
<dbReference type="InterPro" id="IPR036534">
    <property type="entry name" value="GAR_dom_sf"/>
</dbReference>